<comment type="function">
    <text evidence="17 18">Catalyzes the condensation of ATP and 5-phosphoribose 1-diphosphate to form N'-(5'-phosphoribosyl)-ATP (PR-ATP). Has a crucial role in the pathway because the rate of histidine biosynthesis seems to be controlled primarily by regulation of HisG enzymatic activity.</text>
</comment>
<feature type="domain" description="ATP phosphoribosyltransferase catalytic" evidence="19">
    <location>
        <begin position="53"/>
        <end position="212"/>
    </location>
</feature>
<keyword evidence="9 18" id="KW-0028">Amino-acid biosynthesis</keyword>
<evidence type="ECO:0000256" key="10">
    <source>
        <dbReference type="ARBA" id="ARBA00022676"/>
    </source>
</evidence>
<evidence type="ECO:0000256" key="7">
    <source>
        <dbReference type="ARBA" id="ARBA00020998"/>
    </source>
</evidence>
<evidence type="ECO:0000256" key="15">
    <source>
        <dbReference type="ARBA" id="ARBA00022842"/>
    </source>
</evidence>
<comment type="similarity">
    <text evidence="5 18">Belongs to the ATP phosphoribosyltransferase family. Long subfamily.</text>
</comment>
<evidence type="ECO:0000256" key="14">
    <source>
        <dbReference type="ARBA" id="ARBA00022840"/>
    </source>
</evidence>
<evidence type="ECO:0000256" key="1">
    <source>
        <dbReference type="ARBA" id="ARBA00000915"/>
    </source>
</evidence>
<organism evidence="21 22">
    <name type="scientific">Aquella oligotrophica</name>
    <dbReference type="NCBI Taxonomy" id="2067065"/>
    <lineage>
        <taxon>Bacteria</taxon>
        <taxon>Pseudomonadati</taxon>
        <taxon>Pseudomonadota</taxon>
        <taxon>Betaproteobacteria</taxon>
        <taxon>Neisseriales</taxon>
        <taxon>Neisseriaceae</taxon>
        <taxon>Aquella</taxon>
    </lineage>
</organism>
<dbReference type="NCBIfam" id="TIGR03455">
    <property type="entry name" value="HisG_C-term"/>
    <property type="match status" value="1"/>
</dbReference>
<dbReference type="FunFam" id="3.40.190.10:FF:000008">
    <property type="entry name" value="ATP phosphoribosyltransferase"/>
    <property type="match status" value="1"/>
</dbReference>
<dbReference type="SUPFAM" id="SSF54913">
    <property type="entry name" value="GlnB-like"/>
    <property type="match status" value="1"/>
</dbReference>
<keyword evidence="8 18" id="KW-0963">Cytoplasm</keyword>
<evidence type="ECO:0000256" key="3">
    <source>
        <dbReference type="ARBA" id="ARBA00004496"/>
    </source>
</evidence>
<dbReference type="EC" id="2.4.2.17" evidence="6 18"/>
<dbReference type="KEGG" id="nba:CUN60_10270"/>
<dbReference type="InterPro" id="IPR015867">
    <property type="entry name" value="N-reg_PII/ATP_PRibTrfase_C"/>
</dbReference>
<dbReference type="Gene3D" id="3.30.70.120">
    <property type="match status" value="1"/>
</dbReference>
<evidence type="ECO:0000256" key="12">
    <source>
        <dbReference type="ARBA" id="ARBA00022723"/>
    </source>
</evidence>
<dbReference type="GO" id="GO:0005524">
    <property type="term" value="F:ATP binding"/>
    <property type="evidence" value="ECO:0007669"/>
    <property type="project" value="UniProtKB-KW"/>
</dbReference>
<sequence>MSVNRLRIALQKSGKLSEGSIELLNKCSFKIKPAKNHYLIQSKEMNTDFLMIRDDDIPGFVDSNASDLGIVGENGYMEYALENPGNDLEIIARLQFAYCRLSLAAPEGSGIKQLADYNGKTIATSYPATLADYLNKNNINARIIQMHGSVELAPKIAVADAICDLVSTGATLKENGLLETHIILESEAVLIGRKSAGNELKAKAEELMFRINSVIDAKDSKYIMLHIDKDAVNKLKDILPGCESPTVLHLHGTDNKVAVHVVSKEGVFWDTIAKLKSIGASSILVVPIEKMM</sequence>
<evidence type="ECO:0000256" key="11">
    <source>
        <dbReference type="ARBA" id="ARBA00022679"/>
    </source>
</evidence>
<keyword evidence="13 18" id="KW-0547">Nucleotide-binding</keyword>
<dbReference type="HAMAP" id="MF_00079">
    <property type="entry name" value="HisG_Long"/>
    <property type="match status" value="1"/>
</dbReference>
<dbReference type="RefSeq" id="WP_102951953.1">
    <property type="nucleotide sequence ID" value="NZ_CP024847.1"/>
</dbReference>
<accession>A0A2I7N8V2</accession>
<evidence type="ECO:0000256" key="2">
    <source>
        <dbReference type="ARBA" id="ARBA00001946"/>
    </source>
</evidence>
<evidence type="ECO:0000256" key="5">
    <source>
        <dbReference type="ARBA" id="ARBA00007955"/>
    </source>
</evidence>
<dbReference type="InterPro" id="IPR001348">
    <property type="entry name" value="ATP_PRibTrfase_HisG"/>
</dbReference>
<evidence type="ECO:0000256" key="18">
    <source>
        <dbReference type="HAMAP-Rule" id="MF_00079"/>
    </source>
</evidence>
<dbReference type="InterPro" id="IPR020621">
    <property type="entry name" value="ATP-PRT_HisG_long"/>
</dbReference>
<keyword evidence="22" id="KW-1185">Reference proteome</keyword>
<dbReference type="Proteomes" id="UP000236655">
    <property type="component" value="Chromosome"/>
</dbReference>
<evidence type="ECO:0000256" key="4">
    <source>
        <dbReference type="ARBA" id="ARBA00004667"/>
    </source>
</evidence>
<proteinExistence type="inferred from homology"/>
<dbReference type="FunFam" id="3.30.70.120:FF:000002">
    <property type="entry name" value="ATP phosphoribosyltransferase"/>
    <property type="match status" value="1"/>
</dbReference>
<evidence type="ECO:0000256" key="13">
    <source>
        <dbReference type="ARBA" id="ARBA00022741"/>
    </source>
</evidence>
<evidence type="ECO:0000256" key="6">
    <source>
        <dbReference type="ARBA" id="ARBA00011946"/>
    </source>
</evidence>
<comment type="catalytic activity">
    <reaction evidence="1 18">
        <text>1-(5-phospho-beta-D-ribosyl)-ATP + diphosphate = 5-phospho-alpha-D-ribose 1-diphosphate + ATP</text>
        <dbReference type="Rhea" id="RHEA:18473"/>
        <dbReference type="ChEBI" id="CHEBI:30616"/>
        <dbReference type="ChEBI" id="CHEBI:33019"/>
        <dbReference type="ChEBI" id="CHEBI:58017"/>
        <dbReference type="ChEBI" id="CHEBI:73183"/>
        <dbReference type="EC" id="2.4.2.17"/>
    </reaction>
</comment>
<comment type="subcellular location">
    <subcellularLocation>
        <location evidence="3 18">Cytoplasm</location>
    </subcellularLocation>
</comment>
<evidence type="ECO:0000313" key="21">
    <source>
        <dbReference type="EMBL" id="AUR52665.1"/>
    </source>
</evidence>
<dbReference type="GO" id="GO:0000287">
    <property type="term" value="F:magnesium ion binding"/>
    <property type="evidence" value="ECO:0007669"/>
    <property type="project" value="UniProtKB-UniRule"/>
</dbReference>
<dbReference type="GO" id="GO:0005737">
    <property type="term" value="C:cytoplasm"/>
    <property type="evidence" value="ECO:0007669"/>
    <property type="project" value="UniProtKB-SubCell"/>
</dbReference>
<dbReference type="NCBIfam" id="TIGR00070">
    <property type="entry name" value="hisG"/>
    <property type="match status" value="1"/>
</dbReference>
<keyword evidence="12 18" id="KW-0479">Metal-binding</keyword>
<dbReference type="AlphaFoldDB" id="A0A2I7N8V2"/>
<dbReference type="Pfam" id="PF01634">
    <property type="entry name" value="HisG"/>
    <property type="match status" value="1"/>
</dbReference>
<dbReference type="InterPro" id="IPR013820">
    <property type="entry name" value="ATP_PRibTrfase_cat"/>
</dbReference>
<dbReference type="GO" id="GO:0000105">
    <property type="term" value="P:L-histidine biosynthetic process"/>
    <property type="evidence" value="ECO:0007669"/>
    <property type="project" value="UniProtKB-UniRule"/>
</dbReference>
<comment type="activity regulation">
    <text evidence="18">Feedback inhibited by histidine.</text>
</comment>
<comment type="cofactor">
    <cofactor evidence="2 18">
        <name>Mg(2+)</name>
        <dbReference type="ChEBI" id="CHEBI:18420"/>
    </cofactor>
</comment>
<evidence type="ECO:0000256" key="8">
    <source>
        <dbReference type="ARBA" id="ARBA00022490"/>
    </source>
</evidence>
<keyword evidence="15 18" id="KW-0460">Magnesium</keyword>
<gene>
    <name evidence="18" type="primary">hisG</name>
    <name evidence="21" type="ORF">CUN60_10270</name>
</gene>
<dbReference type="GO" id="GO:0003879">
    <property type="term" value="F:ATP phosphoribosyltransferase activity"/>
    <property type="evidence" value="ECO:0007669"/>
    <property type="project" value="UniProtKB-UniRule"/>
</dbReference>
<evidence type="ECO:0000256" key="9">
    <source>
        <dbReference type="ARBA" id="ARBA00022605"/>
    </source>
</evidence>
<dbReference type="PANTHER" id="PTHR21403:SF8">
    <property type="entry name" value="ATP PHOSPHORIBOSYLTRANSFERASE"/>
    <property type="match status" value="1"/>
</dbReference>
<keyword evidence="10 18" id="KW-0328">Glycosyltransferase</keyword>
<dbReference type="Pfam" id="PF08029">
    <property type="entry name" value="HisG_C"/>
    <property type="match status" value="1"/>
</dbReference>
<protein>
    <recommendedName>
        <fullName evidence="7 18">ATP phosphoribosyltransferase</fullName>
        <shortName evidence="18">ATP-PRT</shortName>
        <shortName evidence="18">ATP-PRTase</shortName>
        <ecNumber evidence="6 18">2.4.2.17</ecNumber>
    </recommendedName>
</protein>
<evidence type="ECO:0000256" key="17">
    <source>
        <dbReference type="ARBA" id="ARBA00024861"/>
    </source>
</evidence>
<name>A0A2I7N8V2_9NEIS</name>
<dbReference type="OrthoDB" id="9801867at2"/>
<keyword evidence="16 18" id="KW-0368">Histidine biosynthesis</keyword>
<keyword evidence="11 18" id="KW-0808">Transferase</keyword>
<feature type="domain" description="Histidine biosynthesis HisG C-terminal" evidence="20">
    <location>
        <begin position="217"/>
        <end position="290"/>
    </location>
</feature>
<evidence type="ECO:0000256" key="16">
    <source>
        <dbReference type="ARBA" id="ARBA00023102"/>
    </source>
</evidence>
<dbReference type="PANTHER" id="PTHR21403">
    <property type="entry name" value="ATP PHOSPHORIBOSYLTRANSFERASE ATP-PRTASE"/>
    <property type="match status" value="1"/>
</dbReference>
<evidence type="ECO:0000259" key="20">
    <source>
        <dbReference type="Pfam" id="PF08029"/>
    </source>
</evidence>
<dbReference type="InterPro" id="IPR011322">
    <property type="entry name" value="N-reg_PII-like_a/b"/>
</dbReference>
<keyword evidence="14 18" id="KW-0067">ATP-binding</keyword>
<dbReference type="InterPro" id="IPR013115">
    <property type="entry name" value="HisG_C"/>
</dbReference>
<dbReference type="UniPathway" id="UPA00031">
    <property type="reaction ID" value="UER00006"/>
</dbReference>
<comment type="pathway">
    <text evidence="4 18">Amino-acid biosynthesis; L-histidine biosynthesis; L-histidine from 5-phospho-alpha-D-ribose 1-diphosphate: step 1/9.</text>
</comment>
<evidence type="ECO:0000259" key="19">
    <source>
        <dbReference type="Pfam" id="PF01634"/>
    </source>
</evidence>
<reference evidence="22" key="1">
    <citation type="submission" date="2017-11" db="EMBL/GenBank/DDBJ databases">
        <authorList>
            <person name="Chan K.G."/>
            <person name="Lee L.S."/>
        </authorList>
    </citation>
    <scope>NUCLEOTIDE SEQUENCE [LARGE SCALE GENOMIC DNA]</scope>
    <source>
        <strain evidence="22">DSM 100970</strain>
    </source>
</reference>
<dbReference type="Gene3D" id="3.40.190.10">
    <property type="entry name" value="Periplasmic binding protein-like II"/>
    <property type="match status" value="2"/>
</dbReference>
<evidence type="ECO:0000313" key="22">
    <source>
        <dbReference type="Proteomes" id="UP000236655"/>
    </source>
</evidence>
<dbReference type="EMBL" id="CP024847">
    <property type="protein sequence ID" value="AUR52665.1"/>
    <property type="molecule type" value="Genomic_DNA"/>
</dbReference>
<dbReference type="SUPFAM" id="SSF53850">
    <property type="entry name" value="Periplasmic binding protein-like II"/>
    <property type="match status" value="1"/>
</dbReference>